<dbReference type="InterPro" id="IPR000330">
    <property type="entry name" value="SNF2_N"/>
</dbReference>
<evidence type="ECO:0000256" key="5">
    <source>
        <dbReference type="ARBA" id="ARBA00022771"/>
    </source>
</evidence>
<dbReference type="GO" id="GO:0005524">
    <property type="term" value="F:ATP binding"/>
    <property type="evidence" value="ECO:0007669"/>
    <property type="project" value="UniProtKB-KW"/>
</dbReference>
<evidence type="ECO:0000256" key="1">
    <source>
        <dbReference type="ARBA" id="ARBA00022603"/>
    </source>
</evidence>
<feature type="region of interest" description="Disordered" evidence="9">
    <location>
        <begin position="1342"/>
        <end position="1376"/>
    </location>
</feature>
<dbReference type="InterPro" id="IPR001650">
    <property type="entry name" value="Helicase_C-like"/>
</dbReference>
<keyword evidence="2" id="KW-0808">Transferase</keyword>
<protein>
    <submittedName>
        <fullName evidence="11">Putative C-5 cytosine-specific DNA methylase</fullName>
    </submittedName>
</protein>
<dbReference type="InterPro" id="IPR027417">
    <property type="entry name" value="P-loop_NTPase"/>
</dbReference>
<feature type="region of interest" description="Disordered" evidence="9">
    <location>
        <begin position="1717"/>
        <end position="1766"/>
    </location>
</feature>
<keyword evidence="7" id="KW-0862">Zinc</keyword>
<dbReference type="InterPro" id="IPR029063">
    <property type="entry name" value="SAM-dependent_MTases_sf"/>
</dbReference>
<sequence length="2060" mass="233225">MPFEGSLTSAPQPSSSSSPTKQPSRKKRRLQAPDADPETTHEGVERDEEELASSPDKATRAALFRTEVEVPELIRSVMPAIVIRQPRTQLATHLPPLYKLDDIYKDITANALGLGLEAVLRHLGGRALRVATMCSGTESPLLALELVQQNLRQHFDKTFNFRHLFSAEIVPFKQAYIERNFHPRVIFRDVTELRDRVAQTVYGSLEKIPKNADLLIAGFACVDFSNLNKNRKTLDQNGESGGTFWGIIRYARVYRPRMVILENVRSAPWDDIKNHWDEINYFSIYLGVDTKSYYLPQTRERGYLFCVDRELMEKNNLSRGQILRWTAVFEGFRRPASSPAGMFLIDADDSRLDQIEQDVIGKTSCNPREWSRYQIRHQTYRADQKLGDERPVSKSKDQGVCQMPDFYWHGWARSLPERVWDTLDINYLRKLAELEGYDMNYKERYLELSQGVDRDGDCRAFGIVGCITPSGIPYVTTRGGPICGLEALALQGLPLDRLLLSRESKRDLHDLAGNAMSSTVVGCAILAALIVGYGVLKKGEATSTSKHTTHRDKVLSPRAEYSMVRCFVPFNSDRRMVSSYLLAQSAKSARYCMCERQFATRQAILRCTLCRHTACVDCAGNPSHAYEHWSDLERSSPLDFASRIKRSLPMRLVVYGISNESYSSIKQETSVKDRDWIEFMEVVLRTVGDELRFSESRRSEIWTVSYEGAHSTLKLLINSTGFQWLLFAKPPSLEPSLSFLREVLLHPIARMTPKPGALLEGDWEICSPIMPSTEARCGLKKSEFANSVVWSYIDVVTLDRDVQNLDVDIRGLYQLLPDCGTANGCLHKREALSGKPAVYLFLDPTKLGLARHDAFVFSLEHPEDDPQTASVFYRKWHKAPSVSLDIYAPDAPIDCYHLKPWTVISIENTGCIDANITLVSVTAPAAVLESLWSKGPWKVADPVSSPSLMREFSWLLQRVSGVSVFQDWNAVVHKNRHTGGPEPCSSCVPQKPRMIWGRDGGGKVRAYEDFHGAAVYERRVKLRPPAFLIFHCVDSGNVGHLHITLNVQTLLHQAYVRLLGHNVVENVSFHWRLVPNSLDAREFAFPKFVLASNRADAETSQPPEFRFTLRREQLRSLRWMIDQEDEYAEPFIEEEIEESFIPSLMWRAEGRVTTPKVVRGGVLADEVGYGKTAIILGLIDAQHNHSPPHMREAVQGHIPTNATLIVAPQLMLQQWKSEIDKFLGSKYSVLIIQSSLTLAKQTVRDFQQADIILVPWSVLNSSLYFRRLRRFTGVPKIPNGPGRRFDDWFQGARDALKKQVKILTDDGIAALLDSIRLRWKRMEESEERYTYIPSQRLRGQRYAEANKDKDTEEESDYANISSADESSDTSDDEDPDKLRVNIDRYIKLRSRTHVHSEDHTDEDAELSTESADDIAREFLSNENDLTSDSLKIPLFHAFAFDRLVIDEFTYVNTSQHISLQTIQARSTWALSGTPPLNDVPDVNTTASLLGVHLVIDDDDERSENARVKTIRKQRSDAEAFEAFRAPRSEAWHRSRHELAQRFLDRFMRKNIAEIDEIPSVEHIILIPQSLAERITYLELYRQIMACSGQLRTTGRTAYGSDQAWRVDEMINSSETPEEALLKQCTSLASQSQSNDGPVEGITSERLIKIRESQLHDLKKGLCEIVQETSPLLTVFKPNPEPTSELTALILDYDFGDARVANSAYSLIQDVIRSAPVPEKHGNFEPSQDCVAPESQAGPLESELSTDNETDERSPASQTPTVDEGKNMRDAMESIRNLIVEWVLQERALRFLYTARMIQDGRETLHCRSCGSQPQFVAQLDILGSCGHLLCPQCMAMVGREEECAVQGCRGSGRRHNVVKALSLRELTLNQSPQSTSSKLDRLVQLIQSIPAREYTLLFIQYSELMDVTSRTLDSAGIPHFVIYPTDRVSTKKVQQLQKFGSGDEKVLILSLDNEMAAGLNLQCANHVVFLSPMLAQTQYDYDSAMTQAIGRSRRYGQRKIVHIYHLLAKGTVDVSIFQRRREKILLDKDGEAVLVSQDEATGCEVMRCEGPSLEIDNLIW</sequence>
<dbReference type="Proteomes" id="UP000235023">
    <property type="component" value="Unassembled WGS sequence"/>
</dbReference>
<dbReference type="InterPro" id="IPR001525">
    <property type="entry name" value="C5_MeTfrase"/>
</dbReference>
<evidence type="ECO:0000256" key="6">
    <source>
        <dbReference type="ARBA" id="ARBA00022801"/>
    </source>
</evidence>
<dbReference type="GO" id="GO:0008094">
    <property type="term" value="F:ATP-dependent activity, acting on DNA"/>
    <property type="evidence" value="ECO:0007669"/>
    <property type="project" value="TreeGrafter"/>
</dbReference>
<dbReference type="PANTHER" id="PTHR45626">
    <property type="entry name" value="TRANSCRIPTION TERMINATION FACTOR 2-RELATED"/>
    <property type="match status" value="1"/>
</dbReference>
<dbReference type="GO" id="GO:0008270">
    <property type="term" value="F:zinc ion binding"/>
    <property type="evidence" value="ECO:0007669"/>
    <property type="project" value="UniProtKB-KW"/>
</dbReference>
<dbReference type="GO" id="GO:0006281">
    <property type="term" value="P:DNA repair"/>
    <property type="evidence" value="ECO:0007669"/>
    <property type="project" value="TreeGrafter"/>
</dbReference>
<reference evidence="12" key="1">
    <citation type="submission" date="2017-12" db="EMBL/GenBank/DDBJ databases">
        <authorList>
            <consortium name="DOE Joint Genome Institute"/>
            <person name="Mondo S.J."/>
            <person name="Kjaerbolling I."/>
            <person name="Vesth T.C."/>
            <person name="Frisvad J.C."/>
            <person name="Nybo J.L."/>
            <person name="Theobald S."/>
            <person name="Kuo A."/>
            <person name="Bowyer P."/>
            <person name="Matsuda Y."/>
            <person name="Lyhne E.K."/>
            <person name="Kogle M.E."/>
            <person name="Clum A."/>
            <person name="Lipzen A."/>
            <person name="Salamov A."/>
            <person name="Ngan C.Y."/>
            <person name="Daum C."/>
            <person name="Chiniquy J."/>
            <person name="Barry K."/>
            <person name="LaButti K."/>
            <person name="Haridas S."/>
            <person name="Simmons B.A."/>
            <person name="Magnuson J.K."/>
            <person name="Mortensen U.H."/>
            <person name="Larsen T.O."/>
            <person name="Grigoriev I.V."/>
            <person name="Baker S.E."/>
            <person name="Andersen M.R."/>
            <person name="Nordberg H.P."/>
            <person name="Cantor M.N."/>
            <person name="Hua S.X."/>
        </authorList>
    </citation>
    <scope>NUCLEOTIDE SEQUENCE [LARGE SCALE GENOMIC DNA]</scope>
    <source>
        <strain evidence="12">IBT 19404</strain>
    </source>
</reference>
<dbReference type="InterPro" id="IPR049730">
    <property type="entry name" value="SNF2/RAD54-like_C"/>
</dbReference>
<dbReference type="Gene3D" id="3.40.50.300">
    <property type="entry name" value="P-loop containing nucleotide triphosphate hydrolases"/>
    <property type="match status" value="1"/>
</dbReference>
<dbReference type="GO" id="GO:0008168">
    <property type="term" value="F:methyltransferase activity"/>
    <property type="evidence" value="ECO:0007669"/>
    <property type="project" value="UniProtKB-KW"/>
</dbReference>
<feature type="compositionally biased region" description="Acidic residues" evidence="9">
    <location>
        <begin position="1365"/>
        <end position="1375"/>
    </location>
</feature>
<dbReference type="GO" id="GO:0005634">
    <property type="term" value="C:nucleus"/>
    <property type="evidence" value="ECO:0007669"/>
    <property type="project" value="TreeGrafter"/>
</dbReference>
<evidence type="ECO:0000256" key="8">
    <source>
        <dbReference type="ARBA" id="ARBA00022840"/>
    </source>
</evidence>
<dbReference type="Gene3D" id="3.40.50.150">
    <property type="entry name" value="Vaccinia Virus protein VP39"/>
    <property type="match status" value="1"/>
</dbReference>
<name>A0A2J5I4R9_9EURO</name>
<evidence type="ECO:0000313" key="12">
    <source>
        <dbReference type="Proteomes" id="UP000235023"/>
    </source>
</evidence>
<organism evidence="11 12">
    <name type="scientific">Aspergillus taichungensis</name>
    <dbReference type="NCBI Taxonomy" id="482145"/>
    <lineage>
        <taxon>Eukaryota</taxon>
        <taxon>Fungi</taxon>
        <taxon>Dikarya</taxon>
        <taxon>Ascomycota</taxon>
        <taxon>Pezizomycotina</taxon>
        <taxon>Eurotiomycetes</taxon>
        <taxon>Eurotiomycetidae</taxon>
        <taxon>Eurotiales</taxon>
        <taxon>Aspergillaceae</taxon>
        <taxon>Aspergillus</taxon>
        <taxon>Aspergillus subgen. Circumdati</taxon>
    </lineage>
</organism>
<dbReference type="Pfam" id="PF00145">
    <property type="entry name" value="DNA_methylase"/>
    <property type="match status" value="1"/>
</dbReference>
<evidence type="ECO:0000256" key="7">
    <source>
        <dbReference type="ARBA" id="ARBA00022833"/>
    </source>
</evidence>
<dbReference type="EMBL" id="KZ559508">
    <property type="protein sequence ID" value="PLN84907.1"/>
    <property type="molecule type" value="Genomic_DNA"/>
</dbReference>
<dbReference type="InterPro" id="IPR017907">
    <property type="entry name" value="Znf_RING_CS"/>
</dbReference>
<evidence type="ECO:0000256" key="2">
    <source>
        <dbReference type="ARBA" id="ARBA00022679"/>
    </source>
</evidence>
<keyword evidence="8" id="KW-0067">ATP-binding</keyword>
<keyword evidence="3" id="KW-0479">Metal-binding</keyword>
<feature type="compositionally biased region" description="Low complexity" evidence="9">
    <location>
        <begin position="8"/>
        <end position="22"/>
    </location>
</feature>
<keyword evidence="5" id="KW-0863">Zinc-finger</keyword>
<dbReference type="PANTHER" id="PTHR45626:SF26">
    <property type="entry name" value="FAMILY HELICASE, PUTATIVE (AFU_ORTHOLOGUE AFUA_2G09120)-RELATED"/>
    <property type="match status" value="1"/>
</dbReference>
<dbReference type="PROSITE" id="PS51194">
    <property type="entry name" value="HELICASE_CTER"/>
    <property type="match status" value="1"/>
</dbReference>
<dbReference type="InterPro" id="IPR014001">
    <property type="entry name" value="Helicase_ATP-bd"/>
</dbReference>
<dbReference type="Gene3D" id="3.40.50.10810">
    <property type="entry name" value="Tandem AAA-ATPase domain"/>
    <property type="match status" value="1"/>
</dbReference>
<dbReference type="SUPFAM" id="SSF53335">
    <property type="entry name" value="S-adenosyl-L-methionine-dependent methyltransferases"/>
    <property type="match status" value="1"/>
</dbReference>
<dbReference type="InterPro" id="IPR050628">
    <property type="entry name" value="SNF2_RAD54_helicase_TF"/>
</dbReference>
<feature type="region of interest" description="Disordered" evidence="9">
    <location>
        <begin position="1"/>
        <end position="58"/>
    </location>
</feature>
<dbReference type="PROSITE" id="PS00518">
    <property type="entry name" value="ZF_RING_1"/>
    <property type="match status" value="1"/>
</dbReference>
<dbReference type="CDD" id="cd18793">
    <property type="entry name" value="SF2_C_SNF"/>
    <property type="match status" value="1"/>
</dbReference>
<evidence type="ECO:0000256" key="3">
    <source>
        <dbReference type="ARBA" id="ARBA00022723"/>
    </source>
</evidence>
<dbReference type="Pfam" id="PF00271">
    <property type="entry name" value="Helicase_C"/>
    <property type="match status" value="1"/>
</dbReference>
<keyword evidence="6" id="KW-0378">Hydrolase</keyword>
<evidence type="ECO:0000259" key="10">
    <source>
        <dbReference type="PROSITE" id="PS51194"/>
    </source>
</evidence>
<proteinExistence type="predicted"/>
<keyword evidence="1 11" id="KW-0489">Methyltransferase</keyword>
<evidence type="ECO:0000256" key="9">
    <source>
        <dbReference type="SAM" id="MobiDB-lite"/>
    </source>
</evidence>
<keyword evidence="4" id="KW-0547">Nucleotide-binding</keyword>
<evidence type="ECO:0000256" key="4">
    <source>
        <dbReference type="ARBA" id="ARBA00022741"/>
    </source>
</evidence>
<dbReference type="GO" id="GO:0032259">
    <property type="term" value="P:methylation"/>
    <property type="evidence" value="ECO:0007669"/>
    <property type="project" value="UniProtKB-KW"/>
</dbReference>
<dbReference type="OrthoDB" id="423221at2759"/>
<evidence type="ECO:0000313" key="11">
    <source>
        <dbReference type="EMBL" id="PLN84907.1"/>
    </source>
</evidence>
<dbReference type="GO" id="GO:0016787">
    <property type="term" value="F:hydrolase activity"/>
    <property type="evidence" value="ECO:0007669"/>
    <property type="project" value="UniProtKB-KW"/>
</dbReference>
<dbReference type="SMART" id="SM00487">
    <property type="entry name" value="DEXDc"/>
    <property type="match status" value="1"/>
</dbReference>
<feature type="domain" description="Helicase C-terminal" evidence="10">
    <location>
        <begin position="1881"/>
        <end position="2041"/>
    </location>
</feature>
<accession>A0A2J5I4R9</accession>
<gene>
    <name evidence="11" type="ORF">BDW42DRAFT_199038</name>
</gene>
<dbReference type="InterPro" id="IPR038718">
    <property type="entry name" value="SNF2-like_sf"/>
</dbReference>
<dbReference type="Pfam" id="PF00176">
    <property type="entry name" value="SNF2-rel_dom"/>
    <property type="match status" value="1"/>
</dbReference>
<keyword evidence="12" id="KW-1185">Reference proteome</keyword>
<dbReference type="SUPFAM" id="SSF52540">
    <property type="entry name" value="P-loop containing nucleoside triphosphate hydrolases"/>
    <property type="match status" value="2"/>
</dbReference>